<organism evidence="1 2">
    <name type="scientific">Elysia crispata</name>
    <name type="common">lettuce slug</name>
    <dbReference type="NCBI Taxonomy" id="231223"/>
    <lineage>
        <taxon>Eukaryota</taxon>
        <taxon>Metazoa</taxon>
        <taxon>Spiralia</taxon>
        <taxon>Lophotrochozoa</taxon>
        <taxon>Mollusca</taxon>
        <taxon>Gastropoda</taxon>
        <taxon>Heterobranchia</taxon>
        <taxon>Euthyneura</taxon>
        <taxon>Panpulmonata</taxon>
        <taxon>Sacoglossa</taxon>
        <taxon>Placobranchoidea</taxon>
        <taxon>Plakobranchidae</taxon>
        <taxon>Elysia</taxon>
    </lineage>
</organism>
<reference evidence="1" key="1">
    <citation type="journal article" date="2023" name="G3 (Bethesda)">
        <title>A reference genome for the long-term kleptoplast-retaining sea slug Elysia crispata morphotype clarki.</title>
        <authorList>
            <person name="Eastman K.E."/>
            <person name="Pendleton A.L."/>
            <person name="Shaikh M.A."/>
            <person name="Suttiyut T."/>
            <person name="Ogas R."/>
            <person name="Tomko P."/>
            <person name="Gavelis G."/>
            <person name="Widhalm J.R."/>
            <person name="Wisecaver J.H."/>
        </authorList>
    </citation>
    <scope>NUCLEOTIDE SEQUENCE</scope>
    <source>
        <strain evidence="1">ECLA1</strain>
    </source>
</reference>
<dbReference type="Gene3D" id="1.25.40.970">
    <property type="match status" value="1"/>
</dbReference>
<dbReference type="Gene3D" id="1.25.40.10">
    <property type="entry name" value="Tetratricopeptide repeat domain"/>
    <property type="match status" value="1"/>
</dbReference>
<dbReference type="InterPro" id="IPR011990">
    <property type="entry name" value="TPR-like_helical_dom_sf"/>
</dbReference>
<name>A0AAE0Z8G7_9GAST</name>
<accession>A0AAE0Z8G7</accession>
<gene>
    <name evidence="1" type="ORF">RRG08_042019</name>
</gene>
<proteinExistence type="predicted"/>
<dbReference type="SUPFAM" id="SSF82199">
    <property type="entry name" value="SET domain"/>
    <property type="match status" value="1"/>
</dbReference>
<dbReference type="PANTHER" id="PTHR12197:SF251">
    <property type="entry name" value="EG:BACR7C10.4 PROTEIN"/>
    <property type="match status" value="1"/>
</dbReference>
<evidence type="ECO:0000313" key="2">
    <source>
        <dbReference type="Proteomes" id="UP001283361"/>
    </source>
</evidence>
<dbReference type="SUPFAM" id="SSF48452">
    <property type="entry name" value="TPR-like"/>
    <property type="match status" value="1"/>
</dbReference>
<dbReference type="InterPro" id="IPR046341">
    <property type="entry name" value="SET_dom_sf"/>
</dbReference>
<dbReference type="PANTHER" id="PTHR12197">
    <property type="entry name" value="HISTONE-LYSINE N-METHYLTRANSFERASE SMYD"/>
    <property type="match status" value="1"/>
</dbReference>
<dbReference type="GO" id="GO:0005634">
    <property type="term" value="C:nucleus"/>
    <property type="evidence" value="ECO:0007669"/>
    <property type="project" value="TreeGrafter"/>
</dbReference>
<dbReference type="Gene3D" id="2.170.270.10">
    <property type="entry name" value="SET domain"/>
    <property type="match status" value="1"/>
</dbReference>
<protein>
    <recommendedName>
        <fullName evidence="3">Histone-lysine N-methyltransferase SMYD3</fullName>
    </recommendedName>
</protein>
<dbReference type="Proteomes" id="UP001283361">
    <property type="component" value="Unassembled WGS sequence"/>
</dbReference>
<dbReference type="AlphaFoldDB" id="A0AAE0Z8G7"/>
<sequence length="368" mass="41594">MACQKGDWKIHKTECPVMKRVPNVPTDSIRLYLRLVILHLAHSSSLKDSKAEAPCIRNFNDMMSHSENIKTDKKRAELFQIATDFLRAYTHGILQLPNDDILLDIFGKMVINTFTVADEVLQDIGVAVYASPSVLNHRCRPNAVASFDGQKVIIRAVEDIPSGSLSDVYLCYVDPMATISERRQQLQEQYYFSCNCDCCLKINMEARMTSIEGSNEGDLDEVKNCLNAIKEMQNDEAEAGQMLSKCEACLAHVKLPPYNLHLTRLRGKAFDLAIEEQEWDRALEHGIRNLKPYIELNPPFTPSVGYLYANMGKLLMYLGKLHEAVMHLHKAEQNFSVSLGKSHYLYGQVRGMLEQCEAEIAYNDAAAL</sequence>
<keyword evidence="2" id="KW-1185">Reference proteome</keyword>
<evidence type="ECO:0008006" key="3">
    <source>
        <dbReference type="Google" id="ProtNLM"/>
    </source>
</evidence>
<comment type="caution">
    <text evidence="1">The sequence shown here is derived from an EMBL/GenBank/DDBJ whole genome shotgun (WGS) entry which is preliminary data.</text>
</comment>
<dbReference type="EMBL" id="JAWDGP010004412">
    <property type="protein sequence ID" value="KAK3764709.1"/>
    <property type="molecule type" value="Genomic_DNA"/>
</dbReference>
<dbReference type="InterPro" id="IPR050869">
    <property type="entry name" value="H3K4_H4K5_MeTrfase"/>
</dbReference>
<evidence type="ECO:0000313" key="1">
    <source>
        <dbReference type="EMBL" id="KAK3764709.1"/>
    </source>
</evidence>